<dbReference type="Pfam" id="PF00078">
    <property type="entry name" value="RVT_1"/>
    <property type="match status" value="1"/>
</dbReference>
<evidence type="ECO:0000313" key="3">
    <source>
        <dbReference type="Proteomes" id="UP000596661"/>
    </source>
</evidence>
<evidence type="ECO:0000259" key="1">
    <source>
        <dbReference type="Pfam" id="PF00078"/>
    </source>
</evidence>
<dbReference type="PANTHER" id="PTHR46890">
    <property type="entry name" value="NON-LTR RETROLELEMENT REVERSE TRANSCRIPTASE-LIKE PROTEIN-RELATED"/>
    <property type="match status" value="1"/>
</dbReference>
<protein>
    <recommendedName>
        <fullName evidence="1">Reverse transcriptase domain-containing protein</fullName>
    </recommendedName>
</protein>
<dbReference type="CDD" id="cd01650">
    <property type="entry name" value="RT_nLTR_like"/>
    <property type="match status" value="1"/>
</dbReference>
<feature type="domain" description="Reverse transcriptase" evidence="1">
    <location>
        <begin position="129"/>
        <end position="335"/>
    </location>
</feature>
<dbReference type="EMBL" id="UZAU01000385">
    <property type="status" value="NOT_ANNOTATED_CDS"/>
    <property type="molecule type" value="Genomic_DNA"/>
</dbReference>
<dbReference type="InterPro" id="IPR052343">
    <property type="entry name" value="Retrotransposon-Effector_Assoc"/>
</dbReference>
<dbReference type="AlphaFoldDB" id="A0A803PCN2"/>
<reference evidence="2" key="1">
    <citation type="submission" date="2018-11" db="EMBL/GenBank/DDBJ databases">
        <authorList>
            <person name="Grassa J C."/>
        </authorList>
    </citation>
    <scope>NUCLEOTIDE SEQUENCE [LARGE SCALE GENOMIC DNA]</scope>
</reference>
<accession>A0A803PCN2</accession>
<dbReference type="SUPFAM" id="SSF56672">
    <property type="entry name" value="DNA/RNA polymerases"/>
    <property type="match status" value="1"/>
</dbReference>
<organism evidence="2 3">
    <name type="scientific">Cannabis sativa</name>
    <name type="common">Hemp</name>
    <name type="synonym">Marijuana</name>
    <dbReference type="NCBI Taxonomy" id="3483"/>
    <lineage>
        <taxon>Eukaryota</taxon>
        <taxon>Viridiplantae</taxon>
        <taxon>Streptophyta</taxon>
        <taxon>Embryophyta</taxon>
        <taxon>Tracheophyta</taxon>
        <taxon>Spermatophyta</taxon>
        <taxon>Magnoliopsida</taxon>
        <taxon>eudicotyledons</taxon>
        <taxon>Gunneridae</taxon>
        <taxon>Pentapetalae</taxon>
        <taxon>rosids</taxon>
        <taxon>fabids</taxon>
        <taxon>Rosales</taxon>
        <taxon>Cannabaceae</taxon>
        <taxon>Cannabis</taxon>
    </lineage>
</organism>
<name>A0A803PCN2_CANSA</name>
<dbReference type="InterPro" id="IPR043502">
    <property type="entry name" value="DNA/RNA_pol_sf"/>
</dbReference>
<evidence type="ECO:0000313" key="2">
    <source>
        <dbReference type="EnsemblPlants" id="cds.evm.model.04.1334"/>
    </source>
</evidence>
<dbReference type="InterPro" id="IPR000477">
    <property type="entry name" value="RT_dom"/>
</dbReference>
<dbReference type="EnsemblPlants" id="evm.model.04.1334">
    <property type="protein sequence ID" value="cds.evm.model.04.1334"/>
    <property type="gene ID" value="evm.TU.04.1334"/>
</dbReference>
<dbReference type="PANTHER" id="PTHR46890:SF48">
    <property type="entry name" value="RNA-DIRECTED DNA POLYMERASE"/>
    <property type="match status" value="1"/>
</dbReference>
<dbReference type="Proteomes" id="UP000596661">
    <property type="component" value="Chromosome 4"/>
</dbReference>
<sequence>MEMKKKLFDILDQREVFWKDLSNCGFKRETKTLFSSSDVHCVEVLDCVNQIVPEMMNLELVGPITEEEVRKAVFDMHPDKSSGPDGMTPAFYQKCWPIMKADVVAYVQRFLEYGVLEETCAAANVVLISKKKCLDSMKDLRPIALCNVIYKVIMKVMANQMKPFMDTIIAESQSTFIPGRLISDNVLISFEVLHYLKWKRLGKTSFMALKIDMSKAYDRIEWSFVEAILRRMGFLERWVKLIMSCVASATYTVIHGNHEIGPVVPTRGIRQVANGAPRVSHMLFADDSYLYCKATVDEARRILELLQNFERASGQQVNFVKSLIFFSTNAEPNVRNQLCSLLGMNAAIEDSFYLGLPSTMTRNKTAVLGYLKTKVRKRLQSWEGRFLSRVGKEVLVKAVVQSLPSYAMSVFLLPLDITRDIEKLMNKFWWQSKGDRKGVHWMEARLENFDKAKLTCFEGFKARYFPHGSGCSIPDLGEPWLNDDNNPMVESDHPALTVKSAYSTLQKLKGRWFEDEASQFWRKLWSLKLPPIVSNLVWRVGANCLPTLTQLRVKRAIWGARNNFVWNRKEVRPDNIVAFAKTYLHQWLDARKNDTTQAGFQLTVGNGQWVSNDVNSVRINVDATIFDGGRSYGLGMIIRDINDMLI</sequence>
<dbReference type="Gramene" id="evm.model.04.1334">
    <property type="protein sequence ID" value="cds.evm.model.04.1334"/>
    <property type="gene ID" value="evm.TU.04.1334"/>
</dbReference>
<proteinExistence type="predicted"/>
<reference evidence="2" key="2">
    <citation type="submission" date="2021-03" db="UniProtKB">
        <authorList>
            <consortium name="EnsemblPlants"/>
        </authorList>
    </citation>
    <scope>IDENTIFICATION</scope>
</reference>
<keyword evidence="3" id="KW-1185">Reference proteome</keyword>